<dbReference type="PROSITE" id="PS00463">
    <property type="entry name" value="ZN2_CY6_FUNGAL_1"/>
    <property type="match status" value="1"/>
</dbReference>
<dbReference type="GO" id="GO:0008270">
    <property type="term" value="F:zinc ion binding"/>
    <property type="evidence" value="ECO:0007669"/>
    <property type="project" value="InterPro"/>
</dbReference>
<evidence type="ECO:0000259" key="2">
    <source>
        <dbReference type="PROSITE" id="PS50048"/>
    </source>
</evidence>
<protein>
    <recommendedName>
        <fullName evidence="2">Zn(2)-C6 fungal-type domain-containing protein</fullName>
    </recommendedName>
</protein>
<dbReference type="PANTHER" id="PTHR47431">
    <property type="entry name" value="ZN(II)2CYS6 TRANSCRIPTION FACTOR (EUROFUNG)-RELATED"/>
    <property type="match status" value="1"/>
</dbReference>
<name>A0A9W4U419_9PLEO</name>
<reference evidence="3" key="1">
    <citation type="submission" date="2023-01" db="EMBL/GenBank/DDBJ databases">
        <authorList>
            <person name="Van Ghelder C."/>
            <person name="Rancurel C."/>
        </authorList>
    </citation>
    <scope>NUCLEOTIDE SEQUENCE</scope>
    <source>
        <strain evidence="3">CNCM I-4278</strain>
    </source>
</reference>
<dbReference type="CDD" id="cd00067">
    <property type="entry name" value="GAL4"/>
    <property type="match status" value="1"/>
</dbReference>
<sequence length="209" mass="23399">MSGITMELESKREPRHIACARCRERKVKCDGATLGCGRCKNSGACCQYVRSNKRGRNKMEWKRHTRTINFHVDKTTKPKKGPVQALDHLLTHTTNRGPTIMTTRADGSSYYGSPVEYTSAAADNKLFSAQHGSLPARTTNTSYNMTPTHPVLSSALNPPFMDNFFDVDPLNQTLFVTVPDSDKYLWQYCAAPFLDMTSEGFDRAGYLGF</sequence>
<dbReference type="Proteomes" id="UP001152607">
    <property type="component" value="Unassembled WGS sequence"/>
</dbReference>
<evidence type="ECO:0000256" key="1">
    <source>
        <dbReference type="ARBA" id="ARBA00023242"/>
    </source>
</evidence>
<organism evidence="3 4">
    <name type="scientific">Periconia digitata</name>
    <dbReference type="NCBI Taxonomy" id="1303443"/>
    <lineage>
        <taxon>Eukaryota</taxon>
        <taxon>Fungi</taxon>
        <taxon>Dikarya</taxon>
        <taxon>Ascomycota</taxon>
        <taxon>Pezizomycotina</taxon>
        <taxon>Dothideomycetes</taxon>
        <taxon>Pleosporomycetidae</taxon>
        <taxon>Pleosporales</taxon>
        <taxon>Massarineae</taxon>
        <taxon>Periconiaceae</taxon>
        <taxon>Periconia</taxon>
    </lineage>
</organism>
<dbReference type="Pfam" id="PF00172">
    <property type="entry name" value="Zn_clus"/>
    <property type="match status" value="1"/>
</dbReference>
<dbReference type="Gene3D" id="4.10.240.10">
    <property type="entry name" value="Zn(2)-C6 fungal-type DNA-binding domain"/>
    <property type="match status" value="1"/>
</dbReference>
<dbReference type="InterPro" id="IPR001138">
    <property type="entry name" value="Zn2Cys6_DnaBD"/>
</dbReference>
<evidence type="ECO:0000313" key="4">
    <source>
        <dbReference type="Proteomes" id="UP001152607"/>
    </source>
</evidence>
<keyword evidence="1" id="KW-0539">Nucleus</keyword>
<gene>
    <name evidence="3" type="ORF">PDIGIT_LOCUS990</name>
</gene>
<dbReference type="OrthoDB" id="5069333at2759"/>
<dbReference type="GO" id="GO:0000981">
    <property type="term" value="F:DNA-binding transcription factor activity, RNA polymerase II-specific"/>
    <property type="evidence" value="ECO:0007669"/>
    <property type="project" value="InterPro"/>
</dbReference>
<accession>A0A9W4U419</accession>
<feature type="domain" description="Zn(2)-C6 fungal-type" evidence="2">
    <location>
        <begin position="18"/>
        <end position="48"/>
    </location>
</feature>
<proteinExistence type="predicted"/>
<dbReference type="PANTHER" id="PTHR47431:SF1">
    <property type="entry name" value="ZN(II)2CYS6 TRANSCRIPTION FACTOR (EUROFUNG)"/>
    <property type="match status" value="1"/>
</dbReference>
<dbReference type="InterPro" id="IPR036864">
    <property type="entry name" value="Zn2-C6_fun-type_DNA-bd_sf"/>
</dbReference>
<dbReference type="EMBL" id="CAOQHR010000001">
    <property type="protein sequence ID" value="CAI6251560.1"/>
    <property type="molecule type" value="Genomic_DNA"/>
</dbReference>
<comment type="caution">
    <text evidence="3">The sequence shown here is derived from an EMBL/GenBank/DDBJ whole genome shotgun (WGS) entry which is preliminary data.</text>
</comment>
<evidence type="ECO:0000313" key="3">
    <source>
        <dbReference type="EMBL" id="CAI6251560.1"/>
    </source>
</evidence>
<dbReference type="SUPFAM" id="SSF57701">
    <property type="entry name" value="Zn2/Cys6 DNA-binding domain"/>
    <property type="match status" value="1"/>
</dbReference>
<keyword evidence="4" id="KW-1185">Reference proteome</keyword>
<dbReference type="AlphaFoldDB" id="A0A9W4U419"/>
<dbReference type="PROSITE" id="PS50048">
    <property type="entry name" value="ZN2_CY6_FUNGAL_2"/>
    <property type="match status" value="1"/>
</dbReference>